<keyword evidence="2" id="KW-1185">Reference proteome</keyword>
<proteinExistence type="predicted"/>
<accession>A0A5B9NEU8</accession>
<dbReference type="Proteomes" id="UP000324129">
    <property type="component" value="Segment"/>
</dbReference>
<protein>
    <submittedName>
        <fullName evidence="1">Uncharacterized protein</fullName>
    </submittedName>
</protein>
<dbReference type="EMBL" id="MN101217">
    <property type="protein sequence ID" value="QEG09991.1"/>
    <property type="molecule type" value="Genomic_DNA"/>
</dbReference>
<evidence type="ECO:0000313" key="1">
    <source>
        <dbReference type="EMBL" id="QEG09991.1"/>
    </source>
</evidence>
<sequence>MTKFKVGDKVVRTAGAKSTFWDWLPRREYYTVTAVSQQGYWIQVDGVRVQPDDPVPWRADGFNLYEELPTPEAGTPSTSWDPNVAAIMRQEAERCVKQYNDYIKLQPKQLQPITIK</sequence>
<name>A0A5B9NEU8_9CAUD</name>
<gene>
    <name evidence="1" type="ORF">KMI3_14</name>
</gene>
<evidence type="ECO:0000313" key="2">
    <source>
        <dbReference type="Proteomes" id="UP000324129"/>
    </source>
</evidence>
<organism evidence="1 2">
    <name type="scientific">Klebsiella phage KMI3</name>
    <dbReference type="NCBI Taxonomy" id="2601614"/>
    <lineage>
        <taxon>Viruses</taxon>
        <taxon>Duplodnaviria</taxon>
        <taxon>Heunggongvirae</taxon>
        <taxon>Uroviricota</taxon>
        <taxon>Caudoviricetes</taxon>
        <taxon>Autographivirales</taxon>
        <taxon>Autoscriptoviridae</taxon>
        <taxon>Slopekvirinae</taxon>
        <taxon>Drulisvirus</taxon>
        <taxon>Drulisvirus KMI3</taxon>
    </lineage>
</organism>
<reference evidence="1 2" key="1">
    <citation type="submission" date="2019-06" db="EMBL/GenBank/DDBJ databases">
        <title>Comparative genomics of Klebsiella bacteriophages in the elucidation of host range specificity.</title>
        <authorList>
            <person name="Ku H."/>
            <person name="Brown T."/>
            <person name="Kabwe M."/>
            <person name="Chan H.T."/>
            <person name="Petrovski S."/>
            <person name="Tucci J."/>
        </authorList>
    </citation>
    <scope>NUCLEOTIDE SEQUENCE [LARGE SCALE GENOMIC DNA]</scope>
</reference>